<proteinExistence type="predicted"/>
<dbReference type="EMBL" id="BMAW01088102">
    <property type="protein sequence ID" value="GFS33096.1"/>
    <property type="molecule type" value="Genomic_DNA"/>
</dbReference>
<dbReference type="AlphaFoldDB" id="A0A8X6I6P0"/>
<name>A0A8X6I6P0_NEPPI</name>
<evidence type="ECO:0000313" key="2">
    <source>
        <dbReference type="Proteomes" id="UP000887013"/>
    </source>
</evidence>
<dbReference type="PANTHER" id="PTHR11439:SF440">
    <property type="entry name" value="INTEGRASE CATALYTIC DOMAIN-CONTAINING PROTEIN"/>
    <property type="match status" value="1"/>
</dbReference>
<reference evidence="1" key="1">
    <citation type="submission" date="2020-08" db="EMBL/GenBank/DDBJ databases">
        <title>Multicomponent nature underlies the extraordinary mechanical properties of spider dragline silk.</title>
        <authorList>
            <person name="Kono N."/>
            <person name="Nakamura H."/>
            <person name="Mori M."/>
            <person name="Yoshida Y."/>
            <person name="Ohtoshi R."/>
            <person name="Malay A.D."/>
            <person name="Moran D.A.P."/>
            <person name="Tomita M."/>
            <person name="Numata K."/>
            <person name="Arakawa K."/>
        </authorList>
    </citation>
    <scope>NUCLEOTIDE SEQUENCE</scope>
</reference>
<evidence type="ECO:0000313" key="1">
    <source>
        <dbReference type="EMBL" id="GFS33096.1"/>
    </source>
</evidence>
<comment type="caution">
    <text evidence="1">The sequence shown here is derived from an EMBL/GenBank/DDBJ whole genome shotgun (WGS) entry which is preliminary data.</text>
</comment>
<accession>A0A8X6I6P0</accession>
<dbReference type="Proteomes" id="UP000887013">
    <property type="component" value="Unassembled WGS sequence"/>
</dbReference>
<gene>
    <name evidence="1" type="primary">X975_15441</name>
    <name evidence="1" type="ORF">NPIL_129231</name>
</gene>
<dbReference type="PANTHER" id="PTHR11439">
    <property type="entry name" value="GAG-POL-RELATED RETROTRANSPOSON"/>
    <property type="match status" value="1"/>
</dbReference>
<sequence length="150" mass="16858">MDTSYSKKEGNTENLEDNSEYRQAIGALLCISIDVKTRPNVSLAANKLSRKNKTPTKKDWTALKKLIMYLNTTKDFNLVIKSISPPFLTCTTDVDWTSDTSTRSSTSGNVFLIGSNHISWFSKRQNCIALSSCESEYIAAAQEIQWLIYS</sequence>
<protein>
    <submittedName>
        <fullName evidence="1">Retrovirus-related Pol polyprotein from transposon TNT 1-94</fullName>
    </submittedName>
</protein>
<keyword evidence="2" id="KW-1185">Reference proteome</keyword>
<organism evidence="1 2">
    <name type="scientific">Nephila pilipes</name>
    <name type="common">Giant wood spider</name>
    <name type="synonym">Nephila maculata</name>
    <dbReference type="NCBI Taxonomy" id="299642"/>
    <lineage>
        <taxon>Eukaryota</taxon>
        <taxon>Metazoa</taxon>
        <taxon>Ecdysozoa</taxon>
        <taxon>Arthropoda</taxon>
        <taxon>Chelicerata</taxon>
        <taxon>Arachnida</taxon>
        <taxon>Araneae</taxon>
        <taxon>Araneomorphae</taxon>
        <taxon>Entelegynae</taxon>
        <taxon>Araneoidea</taxon>
        <taxon>Nephilidae</taxon>
        <taxon>Nephila</taxon>
    </lineage>
</organism>
<dbReference type="OrthoDB" id="6432544at2759"/>